<evidence type="ECO:0000313" key="2">
    <source>
        <dbReference type="EMBL" id="DAD73368.1"/>
    </source>
</evidence>
<evidence type="ECO:0000256" key="1">
    <source>
        <dbReference type="SAM" id="Phobius"/>
    </source>
</evidence>
<keyword evidence="1" id="KW-0812">Transmembrane</keyword>
<organism evidence="2">
    <name type="scientific">Siphoviridae sp. ctKm44</name>
    <dbReference type="NCBI Taxonomy" id="2826245"/>
    <lineage>
        <taxon>Viruses</taxon>
        <taxon>Duplodnaviria</taxon>
        <taxon>Heunggongvirae</taxon>
        <taxon>Uroviricota</taxon>
        <taxon>Caudoviricetes</taxon>
    </lineage>
</organism>
<protein>
    <submittedName>
        <fullName evidence="2">Uncharacterized protein</fullName>
    </submittedName>
</protein>
<keyword evidence="1" id="KW-1133">Transmembrane helix</keyword>
<name>A0A8S5LU18_9CAUD</name>
<keyword evidence="1" id="KW-0472">Membrane</keyword>
<reference evidence="2" key="1">
    <citation type="journal article" date="2021" name="Proc. Natl. Acad. Sci. U.S.A.">
        <title>A Catalog of Tens of Thousands of Viruses from Human Metagenomes Reveals Hidden Associations with Chronic Diseases.</title>
        <authorList>
            <person name="Tisza M.J."/>
            <person name="Buck C.B."/>
        </authorList>
    </citation>
    <scope>NUCLEOTIDE SEQUENCE</scope>
    <source>
        <strain evidence="2">CtKm44</strain>
    </source>
</reference>
<sequence length="142" mass="16243">MLVVCAKKRLEKFFEKFIRTNVLQMYLKKCFTEENKMGLFDKFIAVDDVDFGDEFTNAVYRKGKRDGADQEALHGAYLSIASGLAIGLSYALTRRATNKRNKEINERLLNSECMHGVLADVEGERIDYSSECVLDELLKDDK</sequence>
<accession>A0A8S5LU18</accession>
<dbReference type="EMBL" id="BK014735">
    <property type="protein sequence ID" value="DAD73368.1"/>
    <property type="molecule type" value="Genomic_DNA"/>
</dbReference>
<proteinExistence type="predicted"/>
<feature type="transmembrane region" description="Helical" evidence="1">
    <location>
        <begin position="72"/>
        <end position="92"/>
    </location>
</feature>